<accession>A0AAD9GE20</accession>
<organism evidence="2 3">
    <name type="scientific">Phytophthora citrophthora</name>
    <dbReference type="NCBI Taxonomy" id="4793"/>
    <lineage>
        <taxon>Eukaryota</taxon>
        <taxon>Sar</taxon>
        <taxon>Stramenopiles</taxon>
        <taxon>Oomycota</taxon>
        <taxon>Peronosporomycetes</taxon>
        <taxon>Peronosporales</taxon>
        <taxon>Peronosporaceae</taxon>
        <taxon>Phytophthora</taxon>
    </lineage>
</organism>
<evidence type="ECO:0000313" key="2">
    <source>
        <dbReference type="EMBL" id="KAK1936657.1"/>
    </source>
</evidence>
<sequence length="92" mass="10390">MPSTGHLQLHDFVTAENSVEEDRVKYYSELNLLVKITVPDGSWTVNYMFQLEPISLEYFYVLEAKVRAVEEELSARKAGGSGEESDVFGGDR</sequence>
<dbReference type="AlphaFoldDB" id="A0AAD9GE20"/>
<gene>
    <name evidence="2" type="ORF">P3T76_010092</name>
</gene>
<dbReference type="Proteomes" id="UP001259832">
    <property type="component" value="Unassembled WGS sequence"/>
</dbReference>
<evidence type="ECO:0000256" key="1">
    <source>
        <dbReference type="SAM" id="MobiDB-lite"/>
    </source>
</evidence>
<reference evidence="2" key="1">
    <citation type="submission" date="2023-08" db="EMBL/GenBank/DDBJ databases">
        <title>Reference Genome Resource for the Citrus Pathogen Phytophthora citrophthora.</title>
        <authorList>
            <person name="Moller H."/>
            <person name="Coetzee B."/>
            <person name="Rose L.J."/>
            <person name="Van Niekerk J.M."/>
        </authorList>
    </citation>
    <scope>NUCLEOTIDE SEQUENCE</scope>
    <source>
        <strain evidence="2">STE-U-9442</strain>
    </source>
</reference>
<keyword evidence="3" id="KW-1185">Reference proteome</keyword>
<protein>
    <submittedName>
        <fullName evidence="2">Uncharacterized protein</fullName>
    </submittedName>
</protein>
<evidence type="ECO:0000313" key="3">
    <source>
        <dbReference type="Proteomes" id="UP001259832"/>
    </source>
</evidence>
<feature type="region of interest" description="Disordered" evidence="1">
    <location>
        <begin position="73"/>
        <end position="92"/>
    </location>
</feature>
<comment type="caution">
    <text evidence="2">The sequence shown here is derived from an EMBL/GenBank/DDBJ whole genome shotgun (WGS) entry which is preliminary data.</text>
</comment>
<proteinExistence type="predicted"/>
<name>A0AAD9GE20_9STRA</name>
<dbReference type="EMBL" id="JASMQC010000021">
    <property type="protein sequence ID" value="KAK1936657.1"/>
    <property type="molecule type" value="Genomic_DNA"/>
</dbReference>